<dbReference type="PANTHER" id="PTHR11669">
    <property type="entry name" value="REPLICATION FACTOR C / DNA POLYMERASE III GAMMA-TAU SUBUNIT"/>
    <property type="match status" value="1"/>
</dbReference>
<evidence type="ECO:0000313" key="1">
    <source>
        <dbReference type="EMBL" id="MWN21650.1"/>
    </source>
</evidence>
<dbReference type="AlphaFoldDB" id="A0A6L7AB07"/>
<dbReference type="GO" id="GO:0006261">
    <property type="term" value="P:DNA-templated DNA replication"/>
    <property type="evidence" value="ECO:0007669"/>
    <property type="project" value="TreeGrafter"/>
</dbReference>
<name>A0A6L7AB07_LEULA</name>
<dbReference type="EMBL" id="WSZI01000017">
    <property type="protein sequence ID" value="MWN21650.1"/>
    <property type="molecule type" value="Genomic_DNA"/>
</dbReference>
<gene>
    <name evidence="1" type="ORF">GQS40_10915</name>
</gene>
<dbReference type="SUPFAM" id="SSF52540">
    <property type="entry name" value="P-loop containing nucleoside triphosphate hydrolases"/>
    <property type="match status" value="1"/>
</dbReference>
<dbReference type="Gene3D" id="3.40.50.300">
    <property type="entry name" value="P-loop containing nucleotide triphosphate hydrolases"/>
    <property type="match status" value="1"/>
</dbReference>
<comment type="caution">
    <text evidence="1">The sequence shown here is derived from an EMBL/GenBank/DDBJ whole genome shotgun (WGS) entry which is preliminary data.</text>
</comment>
<dbReference type="RefSeq" id="WP_252968560.1">
    <property type="nucleotide sequence ID" value="NZ_DAITWI010000003.1"/>
</dbReference>
<dbReference type="InterPro" id="IPR027417">
    <property type="entry name" value="P-loop_NTPase"/>
</dbReference>
<dbReference type="Proteomes" id="UP000478636">
    <property type="component" value="Unassembled WGS sequence"/>
</dbReference>
<evidence type="ECO:0000313" key="2">
    <source>
        <dbReference type="Proteomes" id="UP000478636"/>
    </source>
</evidence>
<sequence length="306" mass="35217">MTPEFITIAEKVYPQQITHFKQLIATNQLSHLYLFVGPSQPEKLAFSRYLAWLMAGADERQAIRIMADDHPDVKITQPSLPKSGTGTKRTWKVDQIRALKPEFVTVAQESQRKVFVFDAIETLQAESGNALLKFIEEPAGPQLMIMLAENLNEVLPTIRSRAQIVQLRPEIALAQPDDETEQWRKTMQPVLFKWFELMMQRRVEAFVYVQLQLVDALKEAPQQRLFLAWLHELSRDTVVYGQIPDAQLHFPTLVGLYKTLRQHYSPQQLVRASDVIFADDRLSQTNVSLQTRFEKMVLEIAMALGE</sequence>
<accession>A0A6L7AB07</accession>
<reference evidence="1 2" key="1">
    <citation type="submission" date="2019-12" db="EMBL/GenBank/DDBJ databases">
        <title>Complete genome sequence of Leuconostoc lactis strain AVN1 provides insights into metabolic potential.</title>
        <authorList>
            <person name="Besrour N."/>
            <person name="Najjari A."/>
            <person name="Fhoula I."/>
            <person name="Jaballah S."/>
            <person name="Klibi N."/>
            <person name="Ouzari H.I."/>
        </authorList>
    </citation>
    <scope>NUCLEOTIDE SEQUENCE [LARGE SCALE GENOMIC DNA]</scope>
    <source>
        <strain evidence="1 2">AVN1</strain>
    </source>
</reference>
<dbReference type="PANTHER" id="PTHR11669:SF8">
    <property type="entry name" value="DNA POLYMERASE III SUBUNIT DELTA"/>
    <property type="match status" value="1"/>
</dbReference>
<protein>
    <submittedName>
        <fullName evidence="1">DNA polymerase III subunit delta</fullName>
    </submittedName>
</protein>
<dbReference type="Pfam" id="PF13177">
    <property type="entry name" value="DNA_pol3_delta2"/>
    <property type="match status" value="1"/>
</dbReference>
<proteinExistence type="predicted"/>
<dbReference type="InterPro" id="IPR050238">
    <property type="entry name" value="DNA_Rep/Repair_Clamp_Loader"/>
</dbReference>
<organism evidence="1 2">
    <name type="scientific">Leuconostoc lactis</name>
    <dbReference type="NCBI Taxonomy" id="1246"/>
    <lineage>
        <taxon>Bacteria</taxon>
        <taxon>Bacillati</taxon>
        <taxon>Bacillota</taxon>
        <taxon>Bacilli</taxon>
        <taxon>Lactobacillales</taxon>
        <taxon>Lactobacillaceae</taxon>
        <taxon>Leuconostoc</taxon>
    </lineage>
</organism>